<dbReference type="RefSeq" id="WP_242722181.1">
    <property type="nucleotide sequence ID" value="NZ_CP051667.1"/>
</dbReference>
<evidence type="ECO:0000313" key="1">
    <source>
        <dbReference type="EMBL" id="MDK4306148.1"/>
    </source>
</evidence>
<dbReference type="Proteomes" id="UP001224412">
    <property type="component" value="Unassembled WGS sequence"/>
</dbReference>
<dbReference type="EMBL" id="JASNVH010000002">
    <property type="protein sequence ID" value="MDK4306148.1"/>
    <property type="molecule type" value="Genomic_DNA"/>
</dbReference>
<accession>A0AAP4F5N9</accession>
<organism evidence="1 2">
    <name type="scientific">Corynebacterium pseudodiphtheriticum</name>
    <dbReference type="NCBI Taxonomy" id="37637"/>
    <lineage>
        <taxon>Bacteria</taxon>
        <taxon>Bacillati</taxon>
        <taxon>Actinomycetota</taxon>
        <taxon>Actinomycetes</taxon>
        <taxon>Mycobacteriales</taxon>
        <taxon>Corynebacteriaceae</taxon>
        <taxon>Corynebacterium</taxon>
    </lineage>
</organism>
<evidence type="ECO:0000313" key="2">
    <source>
        <dbReference type="Proteomes" id="UP001224412"/>
    </source>
</evidence>
<protein>
    <submittedName>
        <fullName evidence="1">Uncharacterized protein</fullName>
    </submittedName>
</protein>
<gene>
    <name evidence="1" type="ORF">QPX42_01045</name>
</gene>
<dbReference type="AlphaFoldDB" id="A0AAP4F5N9"/>
<comment type="caution">
    <text evidence="1">The sequence shown here is derived from an EMBL/GenBank/DDBJ whole genome shotgun (WGS) entry which is preliminary data.</text>
</comment>
<name>A0AAP4F5N9_9CORY</name>
<proteinExistence type="predicted"/>
<reference evidence="1" key="1">
    <citation type="submission" date="2023-05" db="EMBL/GenBank/DDBJ databases">
        <title>Metabolic capabilities are highly conserved among human nasal-associated Corynebacterium species in pangenomic analyses.</title>
        <authorList>
            <person name="Tran T.H."/>
            <person name="Roberts A.Q."/>
            <person name="Escapa I.F."/>
            <person name="Gao W."/>
            <person name="Conlan S."/>
            <person name="Kong H."/>
            <person name="Segre J.A."/>
            <person name="Kelly M.S."/>
            <person name="Lemon K.P."/>
        </authorList>
    </citation>
    <scope>NUCLEOTIDE SEQUENCE</scope>
    <source>
        <strain evidence="1">KPL2773</strain>
    </source>
</reference>
<sequence length="93" mass="10512">MNIDARHVDGFELFDYIADRIDISAEDLEDARMDRDAGHPEIGIAFLFTGIRGPVPRSVVNFIAPNWDNIKRARDWSDDYLQAVSMNGIDESA</sequence>